<keyword evidence="1" id="KW-0472">Membrane</keyword>
<organism evidence="2 3">
    <name type="scientific">Aspergillus ochraceoroseus IBT 24754</name>
    <dbReference type="NCBI Taxonomy" id="1392256"/>
    <lineage>
        <taxon>Eukaryota</taxon>
        <taxon>Fungi</taxon>
        <taxon>Dikarya</taxon>
        <taxon>Ascomycota</taxon>
        <taxon>Pezizomycotina</taxon>
        <taxon>Eurotiomycetes</taxon>
        <taxon>Eurotiomycetidae</taxon>
        <taxon>Eurotiales</taxon>
        <taxon>Aspergillaceae</taxon>
        <taxon>Aspergillus</taxon>
        <taxon>Aspergillus subgen. Nidulantes</taxon>
    </lineage>
</organism>
<dbReference type="VEuPathDB" id="FungiDB:P175DRAFT_043954"/>
<keyword evidence="1" id="KW-1133">Transmembrane helix</keyword>
<sequence>MILMFGIWTGARSGEAGVWLWSYDSESRAVFSPPPLPATTQAQQPGNAPLSLHLSSHPHPLFLFHPLIWKPHASYLCGPPDSCHFLFFIIWSVAPPNPLLTLFNGFCLCLYRFNRHK</sequence>
<evidence type="ECO:0000313" key="3">
    <source>
        <dbReference type="Proteomes" id="UP000244073"/>
    </source>
</evidence>
<keyword evidence="1" id="KW-0812">Transmembrane</keyword>
<proteinExistence type="predicted"/>
<feature type="transmembrane region" description="Helical" evidence="1">
    <location>
        <begin position="85"/>
        <end position="111"/>
    </location>
</feature>
<dbReference type="RefSeq" id="XP_040756061.1">
    <property type="nucleotide sequence ID" value="XM_040893967.1"/>
</dbReference>
<gene>
    <name evidence="2" type="ORF">P175DRAFT_043954</name>
</gene>
<name>A0A2T5M803_9EURO</name>
<protein>
    <submittedName>
        <fullName evidence="2">Uncharacterized protein</fullName>
    </submittedName>
</protein>
<dbReference type="Proteomes" id="UP000244073">
    <property type="component" value="Unassembled WGS sequence"/>
</dbReference>
<dbReference type="EMBL" id="MSFN02000001">
    <property type="protein sequence ID" value="PTU24669.1"/>
    <property type="molecule type" value="Genomic_DNA"/>
</dbReference>
<reference evidence="2 3" key="1">
    <citation type="journal article" date="2018" name="Proc. Natl. Acad. Sci. U.S.A.">
        <title>Linking secondary metabolites to gene clusters through genome sequencing of six diverse Aspergillus species.</title>
        <authorList>
            <person name="Kaerboelling I."/>
            <person name="Vesth T.C."/>
            <person name="Frisvad J.C."/>
            <person name="Nybo J.L."/>
            <person name="Theobald S."/>
            <person name="Kuo A."/>
            <person name="Bowyer P."/>
            <person name="Matsuda Y."/>
            <person name="Mondo S."/>
            <person name="Lyhne E.K."/>
            <person name="Kogle M.E."/>
            <person name="Clum A."/>
            <person name="Lipzen A."/>
            <person name="Salamov A."/>
            <person name="Ngan C.Y."/>
            <person name="Daum C."/>
            <person name="Chiniquy J."/>
            <person name="Barry K."/>
            <person name="LaButti K."/>
            <person name="Haridas S."/>
            <person name="Simmons B.A."/>
            <person name="Magnuson J.K."/>
            <person name="Mortensen U.H."/>
            <person name="Larsen T.O."/>
            <person name="Grigoriev I.V."/>
            <person name="Baker S.E."/>
            <person name="Andersen M.R."/>
        </authorList>
    </citation>
    <scope>NUCLEOTIDE SEQUENCE [LARGE SCALE GENOMIC DNA]</scope>
    <source>
        <strain evidence="2 3">IBT 24754</strain>
    </source>
</reference>
<evidence type="ECO:0000256" key="1">
    <source>
        <dbReference type="SAM" id="Phobius"/>
    </source>
</evidence>
<dbReference type="AlphaFoldDB" id="A0A2T5M803"/>
<comment type="caution">
    <text evidence="2">The sequence shown here is derived from an EMBL/GenBank/DDBJ whole genome shotgun (WGS) entry which is preliminary data.</text>
</comment>
<dbReference type="GeneID" id="63810849"/>
<accession>A0A2T5M803</accession>
<evidence type="ECO:0000313" key="2">
    <source>
        <dbReference type="EMBL" id="PTU24669.1"/>
    </source>
</evidence>